<evidence type="ECO:0000313" key="4">
    <source>
        <dbReference type="RefSeq" id="XP_022942716.1"/>
    </source>
</evidence>
<dbReference type="KEGG" id="cmos:111447670"/>
<dbReference type="AlphaFoldDB" id="A0A6J1FPP5"/>
<protein>
    <submittedName>
        <fullName evidence="3 4">Uncharacterized protein LOC111447670</fullName>
    </submittedName>
</protein>
<sequence>MMPIKSYDHWAFLEEIEAPMWVDLTLEGKSKNQNIDDKWFCTYHPVHQTSSHDLKSEFSQLFEEAKALDFELLVYSIPKILTSVSRSRGRDFDNNKSKGIGQDFAMDKQVIVEELSSGSAATKWKPRPKPSFTDSKRILSSDPSLVSIATCLTGNAMLNVSATGSSPVGKEPADSRTGISHRQPHKPMLATSQTLGHSSRLLSDMRCLRKSCVISQQASRLEDNSRQRQSSGHHSSLNNSSVCSSLNPGFGAKSITNTTSFPRMTQAAMNKDKVASVCSSTLIIQVEDASSNTRRVGKLYNDKPVHLKPSKPKILRPKVSLLQKKDERNTCLKPNKQDLAGTARCKTVVAGK</sequence>
<gene>
    <name evidence="3 4" type="primary">LOC111447670</name>
</gene>
<feature type="region of interest" description="Disordered" evidence="1">
    <location>
        <begin position="218"/>
        <end position="241"/>
    </location>
</feature>
<keyword evidence="2" id="KW-1185">Reference proteome</keyword>
<reference evidence="3 4" key="1">
    <citation type="submission" date="2025-04" db="UniProtKB">
        <authorList>
            <consortium name="RefSeq"/>
        </authorList>
    </citation>
    <scope>IDENTIFICATION</scope>
    <source>
        <tissue evidence="3 4">Young leaves</tissue>
    </source>
</reference>
<dbReference type="GeneID" id="111447670"/>
<dbReference type="RefSeq" id="XP_022942716.1">
    <property type="nucleotide sequence ID" value="XM_023086948.1"/>
</dbReference>
<evidence type="ECO:0000256" key="1">
    <source>
        <dbReference type="SAM" id="MobiDB-lite"/>
    </source>
</evidence>
<name>A0A6J1FPP5_CUCMO</name>
<organism evidence="2 4">
    <name type="scientific">Cucurbita moschata</name>
    <name type="common">Winter crookneck squash</name>
    <name type="synonym">Cucurbita pepo var. moschata</name>
    <dbReference type="NCBI Taxonomy" id="3662"/>
    <lineage>
        <taxon>Eukaryota</taxon>
        <taxon>Viridiplantae</taxon>
        <taxon>Streptophyta</taxon>
        <taxon>Embryophyta</taxon>
        <taxon>Tracheophyta</taxon>
        <taxon>Spermatophyta</taxon>
        <taxon>Magnoliopsida</taxon>
        <taxon>eudicotyledons</taxon>
        <taxon>Gunneridae</taxon>
        <taxon>Pentapetalae</taxon>
        <taxon>rosids</taxon>
        <taxon>fabids</taxon>
        <taxon>Cucurbitales</taxon>
        <taxon>Cucurbitaceae</taxon>
        <taxon>Cucurbiteae</taxon>
        <taxon>Cucurbita</taxon>
    </lineage>
</organism>
<feature type="compositionally biased region" description="Low complexity" evidence="1">
    <location>
        <begin position="227"/>
        <end position="241"/>
    </location>
</feature>
<feature type="region of interest" description="Disordered" evidence="1">
    <location>
        <begin position="163"/>
        <end position="197"/>
    </location>
</feature>
<dbReference type="Proteomes" id="UP000504609">
    <property type="component" value="Unplaced"/>
</dbReference>
<accession>A0A6J1FPP5</accession>
<proteinExistence type="predicted"/>
<dbReference type="RefSeq" id="XP_022942715.1">
    <property type="nucleotide sequence ID" value="XM_023086947.1"/>
</dbReference>
<evidence type="ECO:0000313" key="3">
    <source>
        <dbReference type="RefSeq" id="XP_022942715.1"/>
    </source>
</evidence>
<evidence type="ECO:0000313" key="2">
    <source>
        <dbReference type="Proteomes" id="UP000504609"/>
    </source>
</evidence>